<dbReference type="OrthoDB" id="9797743at2"/>
<dbReference type="InterPro" id="IPR023198">
    <property type="entry name" value="PGP-like_dom2"/>
</dbReference>
<gene>
    <name evidence="1" type="primary">yieH_2</name>
    <name evidence="1" type="ORF">AQS8620_00604</name>
</gene>
<dbReference type="NCBIfam" id="TIGR01509">
    <property type="entry name" value="HAD-SF-IA-v3"/>
    <property type="match status" value="1"/>
</dbReference>
<dbReference type="SFLD" id="SFLDG01129">
    <property type="entry name" value="C1.5:_HAD__Beta-PGM__Phosphata"/>
    <property type="match status" value="1"/>
</dbReference>
<dbReference type="CDD" id="cd07526">
    <property type="entry name" value="HAD_BPGM_like"/>
    <property type="match status" value="1"/>
</dbReference>
<dbReference type="SFLD" id="SFLDS00003">
    <property type="entry name" value="Haloacid_Dehalogenase"/>
    <property type="match status" value="1"/>
</dbReference>
<dbReference type="PANTHER" id="PTHR18901:SF38">
    <property type="entry name" value="PSEUDOURIDINE-5'-PHOSPHATASE"/>
    <property type="match status" value="1"/>
</dbReference>
<protein>
    <submittedName>
        <fullName evidence="1">6-phosphogluconate phosphatase</fullName>
        <ecNumber evidence="1">3.1.3.-</ecNumber>
    </submittedName>
</protein>
<dbReference type="InterPro" id="IPR036412">
    <property type="entry name" value="HAD-like_sf"/>
</dbReference>
<dbReference type="PANTHER" id="PTHR18901">
    <property type="entry name" value="2-DEOXYGLUCOSE-6-PHOSPHATE PHOSPHATASE 2"/>
    <property type="match status" value="1"/>
</dbReference>
<dbReference type="EMBL" id="FWFS01000001">
    <property type="protein sequence ID" value="SLN21344.1"/>
    <property type="molecule type" value="Genomic_DNA"/>
</dbReference>
<organism evidence="1 2">
    <name type="scientific">Aquimixticola soesokkakensis</name>
    <dbReference type="NCBI Taxonomy" id="1519096"/>
    <lineage>
        <taxon>Bacteria</taxon>
        <taxon>Pseudomonadati</taxon>
        <taxon>Pseudomonadota</taxon>
        <taxon>Alphaproteobacteria</taxon>
        <taxon>Rhodobacterales</taxon>
        <taxon>Paracoccaceae</taxon>
        <taxon>Aquimixticola</taxon>
    </lineage>
</organism>
<sequence>MGQERQADLVIFDCDGVLVDSEPLAIAELRDLLSELGCALSEAEAYDRLLGRSVDTMRATLSQSFGITLSDAHLAQFRGRLFDRLTRDLTAIPGVRDMIARLDVPVCVASSSHPDRIALSLEKTGLADSFGPRVFSATMVKHGKPAPDLFLHAAAQMATPPARCIVVEDSPAGITAARAAGMTVLGFTGGSHALAANLEAQMLDCDTPRPDAICPTMAALEIHLAQWLAPQPNSF</sequence>
<dbReference type="GO" id="GO:0016787">
    <property type="term" value="F:hydrolase activity"/>
    <property type="evidence" value="ECO:0007669"/>
    <property type="project" value="UniProtKB-KW"/>
</dbReference>
<dbReference type="Pfam" id="PF00702">
    <property type="entry name" value="Hydrolase"/>
    <property type="match status" value="1"/>
</dbReference>
<evidence type="ECO:0000313" key="1">
    <source>
        <dbReference type="EMBL" id="SLN21344.1"/>
    </source>
</evidence>
<dbReference type="EC" id="3.1.3.-" evidence="1"/>
<keyword evidence="1" id="KW-0378">Hydrolase</keyword>
<evidence type="ECO:0000313" key="2">
    <source>
        <dbReference type="Proteomes" id="UP000193862"/>
    </source>
</evidence>
<dbReference type="SFLD" id="SFLDG01135">
    <property type="entry name" value="C1.5.6:_HAD__Beta-PGM__Phospha"/>
    <property type="match status" value="1"/>
</dbReference>
<dbReference type="InterPro" id="IPR006439">
    <property type="entry name" value="HAD-SF_hydro_IA"/>
</dbReference>
<dbReference type="Gene3D" id="3.40.50.1000">
    <property type="entry name" value="HAD superfamily/HAD-like"/>
    <property type="match status" value="1"/>
</dbReference>
<proteinExistence type="predicted"/>
<dbReference type="Gene3D" id="1.10.150.240">
    <property type="entry name" value="Putative phosphatase, domain 2"/>
    <property type="match status" value="1"/>
</dbReference>
<name>A0A1Y5RN20_9RHOB</name>
<dbReference type="SUPFAM" id="SSF56784">
    <property type="entry name" value="HAD-like"/>
    <property type="match status" value="1"/>
</dbReference>
<reference evidence="1 2" key="1">
    <citation type="submission" date="2017-03" db="EMBL/GenBank/DDBJ databases">
        <authorList>
            <person name="Afonso C.L."/>
            <person name="Miller P.J."/>
            <person name="Scott M.A."/>
            <person name="Spackman E."/>
            <person name="Goraichik I."/>
            <person name="Dimitrov K.M."/>
            <person name="Suarez D.L."/>
            <person name="Swayne D.E."/>
        </authorList>
    </citation>
    <scope>NUCLEOTIDE SEQUENCE [LARGE SCALE GENOMIC DNA]</scope>
    <source>
        <strain evidence="1 2">CECT 8620</strain>
    </source>
</reference>
<accession>A0A1Y5RN20</accession>
<dbReference type="InterPro" id="IPR023214">
    <property type="entry name" value="HAD_sf"/>
</dbReference>
<dbReference type="AlphaFoldDB" id="A0A1Y5RN20"/>
<dbReference type="Proteomes" id="UP000193862">
    <property type="component" value="Unassembled WGS sequence"/>
</dbReference>
<keyword evidence="2" id="KW-1185">Reference proteome</keyword>